<organism evidence="1 2">
    <name type="scientific">Mytilus coruscus</name>
    <name type="common">Sea mussel</name>
    <dbReference type="NCBI Taxonomy" id="42192"/>
    <lineage>
        <taxon>Eukaryota</taxon>
        <taxon>Metazoa</taxon>
        <taxon>Spiralia</taxon>
        <taxon>Lophotrochozoa</taxon>
        <taxon>Mollusca</taxon>
        <taxon>Bivalvia</taxon>
        <taxon>Autobranchia</taxon>
        <taxon>Pteriomorphia</taxon>
        <taxon>Mytilida</taxon>
        <taxon>Mytiloidea</taxon>
        <taxon>Mytilidae</taxon>
        <taxon>Mytilinae</taxon>
        <taxon>Mytilus</taxon>
    </lineage>
</organism>
<evidence type="ECO:0000313" key="1">
    <source>
        <dbReference type="EMBL" id="CAC5402710.1"/>
    </source>
</evidence>
<keyword evidence="2" id="KW-1185">Reference proteome</keyword>
<evidence type="ECO:0000313" key="2">
    <source>
        <dbReference type="Proteomes" id="UP000507470"/>
    </source>
</evidence>
<protein>
    <submittedName>
        <fullName evidence="1">Uncharacterized protein</fullName>
    </submittedName>
</protein>
<dbReference type="EMBL" id="CACVKT020006609">
    <property type="protein sequence ID" value="CAC5402710.1"/>
    <property type="molecule type" value="Genomic_DNA"/>
</dbReference>
<dbReference type="Proteomes" id="UP000507470">
    <property type="component" value="Unassembled WGS sequence"/>
</dbReference>
<sequence>MITVVTDTRNLRTILFIQSDDPLSTGKQCEDWLERNEREFRYFRITQPENKKDALLIYGGQELNLRPVKGEFKTKVRNATCGMETKFIVIQGRINSPPLLSRATLKELGMIEISPDGSFAEQNDLKVTNKASSILLAKTTETMVRRGGDIGYVRRSTVRNTCTVVFSVSCGTKTKVQKSRPGQIRTAYDKSMCRLEDTKQINGKEQDNQEPSCRIFYIPIP</sequence>
<gene>
    <name evidence="1" type="ORF">MCOR_36637</name>
</gene>
<proteinExistence type="predicted"/>
<reference evidence="1 2" key="1">
    <citation type="submission" date="2020-06" db="EMBL/GenBank/DDBJ databases">
        <authorList>
            <person name="Li R."/>
            <person name="Bekaert M."/>
        </authorList>
    </citation>
    <scope>NUCLEOTIDE SEQUENCE [LARGE SCALE GENOMIC DNA]</scope>
    <source>
        <strain evidence="2">wild</strain>
    </source>
</reference>
<dbReference type="AlphaFoldDB" id="A0A6J8D6I9"/>
<name>A0A6J8D6I9_MYTCO</name>
<accession>A0A6J8D6I9</accession>